<keyword evidence="2" id="KW-1185">Reference proteome</keyword>
<protein>
    <submittedName>
        <fullName evidence="1">Uncharacterized protein</fullName>
    </submittedName>
</protein>
<dbReference type="RefSeq" id="WP_090659774.1">
    <property type="nucleotide sequence ID" value="NZ_FOIA01000024.1"/>
</dbReference>
<reference evidence="2" key="1">
    <citation type="submission" date="2016-10" db="EMBL/GenBank/DDBJ databases">
        <authorList>
            <person name="Varghese N."/>
            <person name="Submissions S."/>
        </authorList>
    </citation>
    <scope>NUCLEOTIDE SEQUENCE [LARGE SCALE GENOMIC DNA]</scope>
    <source>
        <strain evidence="2">Nm71</strain>
    </source>
</reference>
<proteinExistence type="predicted"/>
<dbReference type="Proteomes" id="UP000199345">
    <property type="component" value="Unassembled WGS sequence"/>
</dbReference>
<evidence type="ECO:0000313" key="1">
    <source>
        <dbReference type="EMBL" id="SET38893.1"/>
    </source>
</evidence>
<name>A0A1I0E216_9PROT</name>
<evidence type="ECO:0000313" key="2">
    <source>
        <dbReference type="Proteomes" id="UP000199345"/>
    </source>
</evidence>
<accession>A0A1I0E216</accession>
<sequence>MLKVKVQIFTKINFSIRNWLHNSMKQAPFPLLKHIHDANQNSRAPMSLCIRIVSTAENANKTVRITHDGKDGLSIFE</sequence>
<gene>
    <name evidence="1" type="ORF">SAMN05216326_12426</name>
</gene>
<organism evidence="1 2">
    <name type="scientific">Nitrosomonas marina</name>
    <dbReference type="NCBI Taxonomy" id="917"/>
    <lineage>
        <taxon>Bacteria</taxon>
        <taxon>Pseudomonadati</taxon>
        <taxon>Pseudomonadota</taxon>
        <taxon>Betaproteobacteria</taxon>
        <taxon>Nitrosomonadales</taxon>
        <taxon>Nitrosomonadaceae</taxon>
        <taxon>Nitrosomonas</taxon>
    </lineage>
</organism>
<dbReference type="AlphaFoldDB" id="A0A1I0E216"/>
<dbReference type="EMBL" id="FOIA01000024">
    <property type="protein sequence ID" value="SET38893.1"/>
    <property type="molecule type" value="Genomic_DNA"/>
</dbReference>